<dbReference type="Pfam" id="PF06985">
    <property type="entry name" value="HET"/>
    <property type="match status" value="1"/>
</dbReference>
<dbReference type="OrthoDB" id="20872at2759"/>
<evidence type="ECO:0000259" key="1">
    <source>
        <dbReference type="Pfam" id="PF06985"/>
    </source>
</evidence>
<evidence type="ECO:0000313" key="3">
    <source>
        <dbReference type="EMBL" id="KXH31651.1"/>
    </source>
</evidence>
<keyword evidence="4" id="KW-1185">Reference proteome</keyword>
<feature type="domain" description="Heterokaryon incompatibility" evidence="1">
    <location>
        <begin position="22"/>
        <end position="110"/>
    </location>
</feature>
<reference evidence="3 4" key="1">
    <citation type="submission" date="2014-02" db="EMBL/GenBank/DDBJ databases">
        <title>The genome sequence of Colletotrichum nymphaeae SA-01.</title>
        <authorList>
            <person name="Baroncelli R."/>
            <person name="Thon M.R."/>
        </authorList>
    </citation>
    <scope>NUCLEOTIDE SEQUENCE [LARGE SCALE GENOMIC DNA]</scope>
    <source>
        <strain evidence="3 4">SA-01</strain>
    </source>
</reference>
<dbReference type="InterPro" id="IPR058525">
    <property type="entry name" value="DUF8212"/>
</dbReference>
<feature type="domain" description="DUF8212" evidence="2">
    <location>
        <begin position="230"/>
        <end position="257"/>
    </location>
</feature>
<gene>
    <name evidence="3" type="ORF">CNYM01_13448</name>
</gene>
<sequence>MWLLNTKTLALESFTDPSEVGYAILSHTWDNDEVSFQEMSSTAIATTTKSKAGFGKVAKTCEIAQEKGLGYAWVDTCCIDKSSSAELNEAINSMFRWYQEAKVCLVFLSDLCPEVDGTGPGVYKISDLSRCKWFSRGWTLQELIAPTVVEFYDAGWSLRFSKDEWPVCLSTVTNIDVEILTFAKELSAVPVAVRMSWAAHRQTTRIEDRAYSLLGLFDIHMPMIYGEGAKAFQRLQEEIAKGTDDLSLFAWVAVDEEQRYMGIFAKELAEFTFCGNYIRYSRLTSDRIEFSITNKGVRFKEILGMDTEASATWSLPFVTQGDCQICHYPHRIHIGLVFTAEGWVRVTPGRCRYESEGPPSGGFIDICVRKTVSSSESRRLEQRPGHFFKLEWPPGDLLNIYGKLLSAEPSDLWDPVHRGFVGEAQTEDFMGIIKISLRVLPADVVVFLFVYKAKDQPPKVQLFLVPDWPWELKEGQVHYPEFMFSEIHMELYKYSRLYYSPSSLSSARAIRNHCQSPADVTFTAEVDEEMRLTVSCKLVMGPPEAQKQIRLPFLPNNSEQRLSDEPER</sequence>
<comment type="caution">
    <text evidence="3">The sequence shown here is derived from an EMBL/GenBank/DDBJ whole genome shotgun (WGS) entry which is preliminary data.</text>
</comment>
<dbReference type="Proteomes" id="UP000070054">
    <property type="component" value="Unassembled WGS sequence"/>
</dbReference>
<dbReference type="InterPro" id="IPR010730">
    <property type="entry name" value="HET"/>
</dbReference>
<evidence type="ECO:0000259" key="2">
    <source>
        <dbReference type="Pfam" id="PF26640"/>
    </source>
</evidence>
<proteinExistence type="predicted"/>
<dbReference type="EMBL" id="JEMN01001611">
    <property type="protein sequence ID" value="KXH31651.1"/>
    <property type="molecule type" value="Genomic_DNA"/>
</dbReference>
<evidence type="ECO:0000313" key="4">
    <source>
        <dbReference type="Proteomes" id="UP000070054"/>
    </source>
</evidence>
<dbReference type="PANTHER" id="PTHR10622:SF12">
    <property type="entry name" value="HET DOMAIN-CONTAINING PROTEIN"/>
    <property type="match status" value="1"/>
</dbReference>
<protein>
    <submittedName>
        <fullName evidence="3">HET domain-containing protein</fullName>
    </submittedName>
</protein>
<dbReference type="AlphaFoldDB" id="A0A135S745"/>
<accession>A0A135S745</accession>
<dbReference type="Pfam" id="PF26640">
    <property type="entry name" value="DUF8212"/>
    <property type="match status" value="1"/>
</dbReference>
<organism evidence="3 4">
    <name type="scientific">Colletotrichum nymphaeae SA-01</name>
    <dbReference type="NCBI Taxonomy" id="1460502"/>
    <lineage>
        <taxon>Eukaryota</taxon>
        <taxon>Fungi</taxon>
        <taxon>Dikarya</taxon>
        <taxon>Ascomycota</taxon>
        <taxon>Pezizomycotina</taxon>
        <taxon>Sordariomycetes</taxon>
        <taxon>Hypocreomycetidae</taxon>
        <taxon>Glomerellales</taxon>
        <taxon>Glomerellaceae</taxon>
        <taxon>Colletotrichum</taxon>
        <taxon>Colletotrichum acutatum species complex</taxon>
    </lineage>
</organism>
<dbReference type="PANTHER" id="PTHR10622">
    <property type="entry name" value="HET DOMAIN-CONTAINING PROTEIN"/>
    <property type="match status" value="1"/>
</dbReference>
<name>A0A135S745_9PEZI</name>